<keyword evidence="2" id="KW-1185">Reference proteome</keyword>
<evidence type="ECO:0000313" key="2">
    <source>
        <dbReference type="Proteomes" id="UP001050808"/>
    </source>
</evidence>
<protein>
    <submittedName>
        <fullName evidence="1">Uncharacterized protein</fullName>
    </submittedName>
</protein>
<dbReference type="Proteomes" id="UP001050808">
    <property type="component" value="Unassembled WGS sequence"/>
</dbReference>
<reference evidence="1" key="1">
    <citation type="submission" date="2024-05" db="EMBL/GenBank/DDBJ databases">
        <title>Whole genome shotgun sequence of Streptomyces violascens NBRC 12920.</title>
        <authorList>
            <person name="Komaki H."/>
            <person name="Tamura T."/>
        </authorList>
    </citation>
    <scope>NUCLEOTIDE SEQUENCE</scope>
    <source>
        <strain evidence="1">NBRC 12920</strain>
    </source>
</reference>
<comment type="caution">
    <text evidence="1">The sequence shown here is derived from an EMBL/GenBank/DDBJ whole genome shotgun (WGS) entry which is preliminary data.</text>
</comment>
<proteinExistence type="predicted"/>
<organism evidence="1 2">
    <name type="scientific">Streptomyces violascens</name>
    <dbReference type="NCBI Taxonomy" id="67381"/>
    <lineage>
        <taxon>Bacteria</taxon>
        <taxon>Bacillati</taxon>
        <taxon>Actinomycetota</taxon>
        <taxon>Actinomycetes</taxon>
        <taxon>Kitasatosporales</taxon>
        <taxon>Streptomycetaceae</taxon>
        <taxon>Streptomyces</taxon>
    </lineage>
</organism>
<dbReference type="RefSeq" id="WP_189966443.1">
    <property type="nucleotide sequence ID" value="NZ_BMUA01000016.1"/>
</dbReference>
<evidence type="ECO:0000313" key="1">
    <source>
        <dbReference type="EMBL" id="GHI41204.1"/>
    </source>
</evidence>
<accession>A0ABQ3QV86</accession>
<gene>
    <name evidence="1" type="ORF">Sviol_56120</name>
</gene>
<dbReference type="EMBL" id="BNDY01000017">
    <property type="protein sequence ID" value="GHI41204.1"/>
    <property type="molecule type" value="Genomic_DNA"/>
</dbReference>
<sequence>MFEPAAEAAKIRASYGPEELQALEAYTDVTVTLGTAGLHPYIETRGGLAVCAYASDGTLVVVASHDALPLRRSGLSGWHITHVPEDTNCPPWRCVVHDTTPDDPERDRPGDLDLDAAVEAITRHLSDCFHVTEEAGA</sequence>
<name>A0ABQ3QV86_9ACTN</name>